<evidence type="ECO:0000313" key="4">
    <source>
        <dbReference type="EMBL" id="CAD8416358.1"/>
    </source>
</evidence>
<proteinExistence type="inferred from homology"/>
<feature type="compositionally biased region" description="Acidic residues" evidence="2">
    <location>
        <begin position="96"/>
        <end position="107"/>
    </location>
</feature>
<accession>A0A7S0GH18</accession>
<sequence>MQFLETRLERGPNGKLLPKEIENVIGSEHAQNVEQSTRMMTNIGRDVIRIVTAASLEEDFVEVSKKRISDTETDNDDDDEEYQPPSISGLSFLDESTFEPTEEESGEQDTSQAETLGRQRASHAAFSLVRDLVDDGMQISEDEEFMNMSPHRLCRYTSHKTNPKNKRPAEEIFGAHTDTSFVTIVPVAAVSGFETTVDDDGRWIRPEYMARLAWEAERRSKGLDTELNENDLTPPWHCRYVLVLPGEMMQLISRDYVQTCVHRVVAVTGGKSRLSAPVLLRCRPSAKLNVKRYFGGQNQDDDEGGESGTDCGVILRQADGMTMGDIHDALQG</sequence>
<evidence type="ECO:0000256" key="2">
    <source>
        <dbReference type="SAM" id="MobiDB-lite"/>
    </source>
</evidence>
<keyword evidence="1" id="KW-0408">Iron</keyword>
<feature type="region of interest" description="Disordered" evidence="2">
    <location>
        <begin position="67"/>
        <end position="119"/>
    </location>
</feature>
<evidence type="ECO:0000259" key="3">
    <source>
        <dbReference type="PROSITE" id="PS51471"/>
    </source>
</evidence>
<organism evidence="4">
    <name type="scientific">Proboscia inermis</name>
    <dbReference type="NCBI Taxonomy" id="420281"/>
    <lineage>
        <taxon>Eukaryota</taxon>
        <taxon>Sar</taxon>
        <taxon>Stramenopiles</taxon>
        <taxon>Ochrophyta</taxon>
        <taxon>Bacillariophyta</taxon>
        <taxon>Coscinodiscophyceae</taxon>
        <taxon>Rhizosoleniophycidae</taxon>
        <taxon>Rhizosoleniales</taxon>
        <taxon>Rhizosoleniaceae</taxon>
        <taxon>Proboscia</taxon>
    </lineage>
</organism>
<reference evidence="4" key="1">
    <citation type="submission" date="2021-01" db="EMBL/GenBank/DDBJ databases">
        <authorList>
            <person name="Corre E."/>
            <person name="Pelletier E."/>
            <person name="Niang G."/>
            <person name="Scheremetjew M."/>
            <person name="Finn R."/>
            <person name="Kale V."/>
            <person name="Holt S."/>
            <person name="Cochrane G."/>
            <person name="Meng A."/>
            <person name="Brown T."/>
            <person name="Cohen L."/>
        </authorList>
    </citation>
    <scope>NUCLEOTIDE SEQUENCE</scope>
    <source>
        <strain evidence="4">CCAP1064/1</strain>
    </source>
</reference>
<dbReference type="Gene3D" id="2.60.120.330">
    <property type="entry name" value="B-lactam Antibiotic, Isopenicillin N Synthase, Chain"/>
    <property type="match status" value="1"/>
</dbReference>
<name>A0A7S0GH18_9STRA</name>
<feature type="domain" description="Fe2OG dioxygenase" evidence="3">
    <location>
        <begin position="146"/>
        <end position="284"/>
    </location>
</feature>
<feature type="compositionally biased region" description="Acidic residues" evidence="2">
    <location>
        <begin position="71"/>
        <end position="82"/>
    </location>
</feature>
<dbReference type="GO" id="GO:0016491">
    <property type="term" value="F:oxidoreductase activity"/>
    <property type="evidence" value="ECO:0007669"/>
    <property type="project" value="UniProtKB-KW"/>
</dbReference>
<comment type="similarity">
    <text evidence="1">Belongs to the iron/ascorbate-dependent oxidoreductase family.</text>
</comment>
<dbReference type="InterPro" id="IPR027443">
    <property type="entry name" value="IPNS-like_sf"/>
</dbReference>
<keyword evidence="1" id="KW-0479">Metal-binding</keyword>
<dbReference type="EMBL" id="HBEL01027102">
    <property type="protein sequence ID" value="CAD8416358.1"/>
    <property type="molecule type" value="Transcribed_RNA"/>
</dbReference>
<evidence type="ECO:0000256" key="1">
    <source>
        <dbReference type="RuleBase" id="RU003682"/>
    </source>
</evidence>
<dbReference type="SUPFAM" id="SSF51197">
    <property type="entry name" value="Clavaminate synthase-like"/>
    <property type="match status" value="1"/>
</dbReference>
<keyword evidence="1" id="KW-0560">Oxidoreductase</keyword>
<dbReference type="AlphaFoldDB" id="A0A7S0GH18"/>
<dbReference type="GO" id="GO:0046872">
    <property type="term" value="F:metal ion binding"/>
    <property type="evidence" value="ECO:0007669"/>
    <property type="project" value="UniProtKB-KW"/>
</dbReference>
<protein>
    <recommendedName>
        <fullName evidence="3">Fe2OG dioxygenase domain-containing protein</fullName>
    </recommendedName>
</protein>
<dbReference type="PROSITE" id="PS51471">
    <property type="entry name" value="FE2OG_OXY"/>
    <property type="match status" value="1"/>
</dbReference>
<gene>
    <name evidence="4" type="ORF">PINE0816_LOCUS12493</name>
</gene>
<dbReference type="InterPro" id="IPR005123">
    <property type="entry name" value="Oxoglu/Fe-dep_dioxygenase_dom"/>
</dbReference>